<dbReference type="Proteomes" id="UP000243588">
    <property type="component" value="Unassembled WGS sequence"/>
</dbReference>
<reference evidence="2" key="1">
    <citation type="submission" date="2016-10" db="EMBL/GenBank/DDBJ databases">
        <authorList>
            <person name="Varghese N."/>
            <person name="Submissions S."/>
        </authorList>
    </citation>
    <scope>NUCLEOTIDE SEQUENCE [LARGE SCALE GENOMIC DNA]</scope>
    <source>
        <strain evidence="2">DSM 23313</strain>
    </source>
</reference>
<keyword evidence="2" id="KW-1185">Reference proteome</keyword>
<protein>
    <submittedName>
        <fullName evidence="1">Uncharacterized protein</fullName>
    </submittedName>
</protein>
<evidence type="ECO:0000313" key="1">
    <source>
        <dbReference type="EMBL" id="SDH65894.1"/>
    </source>
</evidence>
<name>A0A1G8E7N9_9FLAO</name>
<accession>A0A1G8E7N9</accession>
<gene>
    <name evidence="1" type="ORF">SAMN05421818_109112</name>
</gene>
<evidence type="ECO:0000313" key="2">
    <source>
        <dbReference type="Proteomes" id="UP000243588"/>
    </source>
</evidence>
<sequence>MKYVKEFSSLDFDNDVLHVTFNQHQIEHPMVQVEEIIDNFVYQIKPCKIFISKAHNIDIYCDVPFKGRVILR</sequence>
<proteinExistence type="predicted"/>
<dbReference type="AlphaFoldDB" id="A0A1G8E7N9"/>
<dbReference type="EMBL" id="FNDQ01000009">
    <property type="protein sequence ID" value="SDH65894.1"/>
    <property type="molecule type" value="Genomic_DNA"/>
</dbReference>
<dbReference type="RefSeq" id="WP_090408000.1">
    <property type="nucleotide sequence ID" value="NZ_FNDQ01000009.1"/>
</dbReference>
<dbReference type="STRING" id="702745.SAMN05421818_109112"/>
<organism evidence="1 2">
    <name type="scientific">Myroides phaeus</name>
    <dbReference type="NCBI Taxonomy" id="702745"/>
    <lineage>
        <taxon>Bacteria</taxon>
        <taxon>Pseudomonadati</taxon>
        <taxon>Bacteroidota</taxon>
        <taxon>Flavobacteriia</taxon>
        <taxon>Flavobacteriales</taxon>
        <taxon>Flavobacteriaceae</taxon>
        <taxon>Myroides</taxon>
    </lineage>
</organism>